<dbReference type="Gene3D" id="3.90.280.10">
    <property type="entry name" value="PEBP-like"/>
    <property type="match status" value="1"/>
</dbReference>
<evidence type="ECO:0000313" key="1">
    <source>
        <dbReference type="EMBL" id="CDZ77576.1"/>
    </source>
</evidence>
<dbReference type="InterPro" id="IPR005247">
    <property type="entry name" value="YbhB_YbcL/LppC-like"/>
</dbReference>
<dbReference type="STRING" id="1034943.BN59_01860"/>
<dbReference type="InterPro" id="IPR008914">
    <property type="entry name" value="PEBP"/>
</dbReference>
<reference evidence="1 2" key="1">
    <citation type="submission" date="2014-06" db="EMBL/GenBank/DDBJ databases">
        <authorList>
            <person name="Urmite Genomes Urmite Genomes"/>
        </authorList>
    </citation>
    <scope>NUCLEOTIDE SEQUENCE [LARGE SCALE GENOMIC DNA]</scope>
</reference>
<dbReference type="PANTHER" id="PTHR30289">
    <property type="entry name" value="UNCHARACTERIZED PROTEIN YBCL-RELATED"/>
    <property type="match status" value="1"/>
</dbReference>
<dbReference type="SUPFAM" id="SSF49777">
    <property type="entry name" value="PEBP-like"/>
    <property type="match status" value="1"/>
</dbReference>
<keyword evidence="2" id="KW-1185">Reference proteome</keyword>
<name>A0A078KX73_9GAMM</name>
<dbReference type="Pfam" id="PF01161">
    <property type="entry name" value="PBP"/>
    <property type="match status" value="1"/>
</dbReference>
<dbReference type="Proteomes" id="UP000044071">
    <property type="component" value="Unassembled WGS sequence"/>
</dbReference>
<organism evidence="1 2">
    <name type="scientific">Legionella massiliensis</name>
    <dbReference type="NCBI Taxonomy" id="1034943"/>
    <lineage>
        <taxon>Bacteria</taxon>
        <taxon>Pseudomonadati</taxon>
        <taxon>Pseudomonadota</taxon>
        <taxon>Gammaproteobacteria</taxon>
        <taxon>Legionellales</taxon>
        <taxon>Legionellaceae</taxon>
        <taxon>Legionella</taxon>
    </lineage>
</organism>
<dbReference type="AlphaFoldDB" id="A0A078KX73"/>
<proteinExistence type="predicted"/>
<protein>
    <submittedName>
        <fullName evidence="1">Putative kinase inhibitor</fullName>
    </submittedName>
</protein>
<dbReference type="NCBIfam" id="TIGR00481">
    <property type="entry name" value="YbhB/YbcL family Raf kinase inhibitor-like protein"/>
    <property type="match status" value="1"/>
</dbReference>
<dbReference type="InterPro" id="IPR036610">
    <property type="entry name" value="PEBP-like_sf"/>
</dbReference>
<dbReference type="PANTHER" id="PTHR30289:SF1">
    <property type="entry name" value="PEBP (PHOSPHATIDYLETHANOLAMINE-BINDING PROTEIN) FAMILY PROTEIN"/>
    <property type="match status" value="1"/>
</dbReference>
<dbReference type="EMBL" id="CCSB01000002">
    <property type="protein sequence ID" value="CDZ77576.1"/>
    <property type="molecule type" value="Genomic_DNA"/>
</dbReference>
<gene>
    <name evidence="1" type="ORF">BN59_01860</name>
</gene>
<dbReference type="RefSeq" id="WP_043874089.1">
    <property type="nucleotide sequence ID" value="NZ_CCVW01000002.1"/>
</dbReference>
<dbReference type="eggNOG" id="COG1881">
    <property type="taxonomic scope" value="Bacteria"/>
</dbReference>
<evidence type="ECO:0000313" key="2">
    <source>
        <dbReference type="Proteomes" id="UP000044071"/>
    </source>
</evidence>
<dbReference type="OrthoDB" id="9797506at2"/>
<dbReference type="CDD" id="cd00865">
    <property type="entry name" value="PEBP_bact_arch"/>
    <property type="match status" value="1"/>
</dbReference>
<accession>A0A078KX73</accession>
<sequence length="181" mass="19936">MFLNGYKVISQKSIVFVVLYLFSLAIQAGSLKLVSPAFSNSSQIPKQYTCEGADVSPPLFWQNPPADTQSFVLIVDDVDAPAGDWVHWLLFNIPADVWLLSEAAEVPKGALSGQNGWGQTNYRGPCPPGGKHHYFFKLYALDTVLNLKSGATKQDLLDAMHDHVLETSELMGIYNKEGNAY</sequence>